<accession>A0AAE0EXX1</accession>
<sequence length="331" mass="36085">MTTKSSTVRRLLRASDIGAGIHLSEVVRDTPTLATPGVEDPGAAKADDSANVIARRKTEFTTAGLDLASFEFDDPALEVIPLVNELVYDMVSEVGCVLPAGLRVSYLAERYVALRYPARVDPRPVLAKEHRLVRENRAADWRPTEATRRQQLFDRLDPDFYRAVRDRYPLQADLLAVNFKMLAQLVTTVYTNWADARSRGGGKQVAFGQDAQRAVPRCYRCAKADKGVLYRTYKDCPLGGGRPGAHAFYCPTAESDEDEIRALALCHVFQHAAGDGPEAFSQVYDVHGAPEAKEQDEVLGELEGISERLTSLADAVGLSLTTASTAGGEAG</sequence>
<reference evidence="1 2" key="1">
    <citation type="journal article" date="2015" name="Genome Biol. Evol.">
        <title>Comparative Genomics of a Bacterivorous Green Alga Reveals Evolutionary Causalities and Consequences of Phago-Mixotrophic Mode of Nutrition.</title>
        <authorList>
            <person name="Burns J.A."/>
            <person name="Paasch A."/>
            <person name="Narechania A."/>
            <person name="Kim E."/>
        </authorList>
    </citation>
    <scope>NUCLEOTIDE SEQUENCE [LARGE SCALE GENOMIC DNA]</scope>
    <source>
        <strain evidence="1 2">PLY_AMNH</strain>
    </source>
</reference>
<keyword evidence="2" id="KW-1185">Reference proteome</keyword>
<dbReference type="AlphaFoldDB" id="A0AAE0EXX1"/>
<name>A0AAE0EXX1_9CHLO</name>
<protein>
    <submittedName>
        <fullName evidence="1">Uncharacterized protein</fullName>
    </submittedName>
</protein>
<organism evidence="1 2">
    <name type="scientific">Cymbomonas tetramitiformis</name>
    <dbReference type="NCBI Taxonomy" id="36881"/>
    <lineage>
        <taxon>Eukaryota</taxon>
        <taxon>Viridiplantae</taxon>
        <taxon>Chlorophyta</taxon>
        <taxon>Pyramimonadophyceae</taxon>
        <taxon>Pyramimonadales</taxon>
        <taxon>Pyramimonadaceae</taxon>
        <taxon>Cymbomonas</taxon>
    </lineage>
</organism>
<proteinExistence type="predicted"/>
<gene>
    <name evidence="1" type="ORF">CYMTET_45583</name>
</gene>
<evidence type="ECO:0000313" key="1">
    <source>
        <dbReference type="EMBL" id="KAK3244821.1"/>
    </source>
</evidence>
<dbReference type="EMBL" id="LGRX02031380">
    <property type="protein sequence ID" value="KAK3244821.1"/>
    <property type="molecule type" value="Genomic_DNA"/>
</dbReference>
<evidence type="ECO:0000313" key="2">
    <source>
        <dbReference type="Proteomes" id="UP001190700"/>
    </source>
</evidence>
<dbReference type="Proteomes" id="UP001190700">
    <property type="component" value="Unassembled WGS sequence"/>
</dbReference>
<comment type="caution">
    <text evidence="1">The sequence shown here is derived from an EMBL/GenBank/DDBJ whole genome shotgun (WGS) entry which is preliminary data.</text>
</comment>